<dbReference type="SUPFAM" id="SSF161098">
    <property type="entry name" value="MetI-like"/>
    <property type="match status" value="1"/>
</dbReference>
<protein>
    <submittedName>
        <fullName evidence="7">ABC-type tungstate transport system, permease protein</fullName>
    </submittedName>
</protein>
<keyword evidence="3 5" id="KW-1133">Transmembrane helix</keyword>
<dbReference type="GO" id="GO:0055085">
    <property type="term" value="P:transmembrane transport"/>
    <property type="evidence" value="ECO:0007669"/>
    <property type="project" value="InterPro"/>
</dbReference>
<dbReference type="InterPro" id="IPR000515">
    <property type="entry name" value="MetI-like"/>
</dbReference>
<dbReference type="HOGENOM" id="CLU_016047_14_2_2"/>
<evidence type="ECO:0000256" key="5">
    <source>
        <dbReference type="RuleBase" id="RU363032"/>
    </source>
</evidence>
<dbReference type="AlphaFoldDB" id="A0A0E3LT60"/>
<gene>
    <name evidence="7" type="ORF">MSMAP_2971</name>
</gene>
<dbReference type="PATRIC" id="fig|1434115.4.peg.3770"/>
<feature type="transmembrane region" description="Helical" evidence="5">
    <location>
        <begin position="154"/>
        <end position="181"/>
    </location>
</feature>
<dbReference type="PANTHER" id="PTHR43632:SF1">
    <property type="entry name" value="PERMEASE COMPONENT OF TUNGSTATE ABC TRANSPORTER"/>
    <property type="match status" value="1"/>
</dbReference>
<dbReference type="Pfam" id="PF00528">
    <property type="entry name" value="BPD_transp_1"/>
    <property type="match status" value="1"/>
</dbReference>
<name>A0A0E3LT60_METMZ</name>
<dbReference type="Proteomes" id="UP000033116">
    <property type="component" value="Chromosome"/>
</dbReference>
<dbReference type="EMBL" id="CP009511">
    <property type="protein sequence ID" value="AKB62956.1"/>
    <property type="molecule type" value="Genomic_DNA"/>
</dbReference>
<feature type="domain" description="ABC transmembrane type-1" evidence="6">
    <location>
        <begin position="26"/>
        <end position="222"/>
    </location>
</feature>
<accession>A0A0E3LT60</accession>
<evidence type="ECO:0000256" key="3">
    <source>
        <dbReference type="ARBA" id="ARBA00022989"/>
    </source>
</evidence>
<dbReference type="InterPro" id="IPR035906">
    <property type="entry name" value="MetI-like_sf"/>
</dbReference>
<feature type="transmembrane region" description="Helical" evidence="5">
    <location>
        <begin position="65"/>
        <end position="84"/>
    </location>
</feature>
<dbReference type="PANTHER" id="PTHR43632">
    <property type="entry name" value="PERMEASE COMPONENT OF TUNGSTATE ABC TRANSPORTER"/>
    <property type="match status" value="1"/>
</dbReference>
<dbReference type="InterPro" id="IPR049783">
    <property type="entry name" value="ABC_perm_TupB-like"/>
</dbReference>
<evidence type="ECO:0000313" key="7">
    <source>
        <dbReference type="EMBL" id="AKB62956.1"/>
    </source>
</evidence>
<evidence type="ECO:0000256" key="4">
    <source>
        <dbReference type="ARBA" id="ARBA00023136"/>
    </source>
</evidence>
<dbReference type="GeneID" id="24852830"/>
<evidence type="ECO:0000256" key="1">
    <source>
        <dbReference type="ARBA" id="ARBA00004141"/>
    </source>
</evidence>
<comment type="similarity">
    <text evidence="5">Belongs to the binding-protein-dependent transport system permease family.</text>
</comment>
<evidence type="ECO:0000313" key="8">
    <source>
        <dbReference type="Proteomes" id="UP000033116"/>
    </source>
</evidence>
<evidence type="ECO:0000256" key="2">
    <source>
        <dbReference type="ARBA" id="ARBA00022692"/>
    </source>
</evidence>
<sequence>MNEIILAIFQAIELIVELDPKLIQITKLSLYISLTATLIGSLISIPIGGMIYYYEFWGKRTIINLIQTLYSVPTVLVGLFLFLLISQQGPFGFLKLLFTPTGMIIGQVLLILPLLIGFTITALVGVSTQIKELAISLGASTYQTIITIIKEARYAIMSAVILGFGRAISEVGVAILIGGNIRGFTRTFTTAISLETSRGNLVLSIALGFILLSLSLIINFLLNYLQGKD</sequence>
<dbReference type="GO" id="GO:0005886">
    <property type="term" value="C:plasma membrane"/>
    <property type="evidence" value="ECO:0007669"/>
    <property type="project" value="UniProtKB-SubCell"/>
</dbReference>
<evidence type="ECO:0000259" key="6">
    <source>
        <dbReference type="PROSITE" id="PS50928"/>
    </source>
</evidence>
<dbReference type="RefSeq" id="WP_011033508.1">
    <property type="nucleotide sequence ID" value="NZ_CP009511.1"/>
</dbReference>
<comment type="subcellular location">
    <subcellularLocation>
        <location evidence="5">Cell membrane</location>
        <topology evidence="5">Multi-pass membrane protein</topology>
    </subcellularLocation>
    <subcellularLocation>
        <location evidence="1">Membrane</location>
        <topology evidence="1">Multi-pass membrane protein</topology>
    </subcellularLocation>
</comment>
<keyword evidence="2 5" id="KW-0812">Transmembrane</keyword>
<dbReference type="CDD" id="cd06261">
    <property type="entry name" value="TM_PBP2"/>
    <property type="match status" value="1"/>
</dbReference>
<feature type="transmembrane region" description="Helical" evidence="5">
    <location>
        <begin position="104"/>
        <end position="126"/>
    </location>
</feature>
<dbReference type="Gene3D" id="1.10.3720.10">
    <property type="entry name" value="MetI-like"/>
    <property type="match status" value="1"/>
</dbReference>
<feature type="transmembrane region" description="Helical" evidence="5">
    <location>
        <begin position="201"/>
        <end position="225"/>
    </location>
</feature>
<organism evidence="7 8">
    <name type="scientific">Methanosarcina mazei SarPi</name>
    <dbReference type="NCBI Taxonomy" id="1434115"/>
    <lineage>
        <taxon>Archaea</taxon>
        <taxon>Methanobacteriati</taxon>
        <taxon>Methanobacteriota</taxon>
        <taxon>Stenosarchaea group</taxon>
        <taxon>Methanomicrobia</taxon>
        <taxon>Methanosarcinales</taxon>
        <taxon>Methanosarcinaceae</taxon>
        <taxon>Methanosarcina</taxon>
    </lineage>
</organism>
<proteinExistence type="inferred from homology"/>
<keyword evidence="5" id="KW-0813">Transport</keyword>
<reference evidence="7 8" key="1">
    <citation type="submission" date="2014-07" db="EMBL/GenBank/DDBJ databases">
        <title>Methanogenic archaea and the global carbon cycle.</title>
        <authorList>
            <person name="Henriksen J.R."/>
            <person name="Luke J."/>
            <person name="Reinhart S."/>
            <person name="Benedict M.N."/>
            <person name="Youngblut N.D."/>
            <person name="Metcalf M.E."/>
            <person name="Whitaker R.J."/>
            <person name="Metcalf W.W."/>
        </authorList>
    </citation>
    <scope>NUCLEOTIDE SEQUENCE [LARGE SCALE GENOMIC DNA]</scope>
    <source>
        <strain evidence="7 8">SarPi</strain>
    </source>
</reference>
<keyword evidence="4 5" id="KW-0472">Membrane</keyword>
<dbReference type="NCBIfam" id="NF038017">
    <property type="entry name" value="ABC_perm1"/>
    <property type="match status" value="1"/>
</dbReference>
<feature type="transmembrane region" description="Helical" evidence="5">
    <location>
        <begin position="28"/>
        <end position="53"/>
    </location>
</feature>
<dbReference type="PROSITE" id="PS50928">
    <property type="entry name" value="ABC_TM1"/>
    <property type="match status" value="1"/>
</dbReference>